<dbReference type="OrthoDB" id="8450910at2"/>
<feature type="domain" description="KTSC" evidence="1">
    <location>
        <begin position="3"/>
        <end position="59"/>
    </location>
</feature>
<organism evidence="2 3">
    <name type="scientific">Pedobacter yulinensis</name>
    <dbReference type="NCBI Taxonomy" id="2126353"/>
    <lineage>
        <taxon>Bacteria</taxon>
        <taxon>Pseudomonadati</taxon>
        <taxon>Bacteroidota</taxon>
        <taxon>Sphingobacteriia</taxon>
        <taxon>Sphingobacteriales</taxon>
        <taxon>Sphingobacteriaceae</taxon>
        <taxon>Pedobacter</taxon>
    </lineage>
</organism>
<dbReference type="AlphaFoldDB" id="A0A2T3HJJ4"/>
<keyword evidence="3" id="KW-1185">Reference proteome</keyword>
<reference evidence="2 3" key="1">
    <citation type="submission" date="2018-03" db="EMBL/GenBank/DDBJ databases">
        <authorList>
            <person name="Keele B.F."/>
        </authorList>
    </citation>
    <scope>NUCLEOTIDE SEQUENCE [LARGE SCALE GENOMIC DNA]</scope>
    <source>
        <strain evidence="2 3">YL28-9</strain>
    </source>
</reference>
<dbReference type="Pfam" id="PF13619">
    <property type="entry name" value="KTSC"/>
    <property type="match status" value="1"/>
</dbReference>
<accession>A0A2T3HJJ4</accession>
<name>A0A2T3HJJ4_9SPHI</name>
<dbReference type="EMBL" id="PYLS01000005">
    <property type="protein sequence ID" value="PST82589.1"/>
    <property type="molecule type" value="Genomic_DNA"/>
</dbReference>
<proteinExistence type="predicted"/>
<dbReference type="Proteomes" id="UP000240912">
    <property type="component" value="Unassembled WGS sequence"/>
</dbReference>
<sequence length="65" mass="7664">MPSTVIQHMHYDPASCDLEIGYTTGQRYRYKGVPEKVYKELRASVVKGRYLRHHIIGIYEYEKMG</sequence>
<protein>
    <submittedName>
        <fullName evidence="2">KTSC domain-containing protein</fullName>
    </submittedName>
</protein>
<evidence type="ECO:0000259" key="1">
    <source>
        <dbReference type="Pfam" id="PF13619"/>
    </source>
</evidence>
<comment type="caution">
    <text evidence="2">The sequence shown here is derived from an EMBL/GenBank/DDBJ whole genome shotgun (WGS) entry which is preliminary data.</text>
</comment>
<dbReference type="InterPro" id="IPR025309">
    <property type="entry name" value="KTSC_dom"/>
</dbReference>
<dbReference type="RefSeq" id="WP_107214848.1">
    <property type="nucleotide sequence ID" value="NZ_KZ686269.1"/>
</dbReference>
<evidence type="ECO:0000313" key="3">
    <source>
        <dbReference type="Proteomes" id="UP000240912"/>
    </source>
</evidence>
<evidence type="ECO:0000313" key="2">
    <source>
        <dbReference type="EMBL" id="PST82589.1"/>
    </source>
</evidence>
<gene>
    <name evidence="2" type="ORF">C7T94_07940</name>
</gene>